<evidence type="ECO:0000259" key="8">
    <source>
        <dbReference type="Pfam" id="PF01895"/>
    </source>
</evidence>
<dbReference type="PANTHER" id="PTHR42930:SF3">
    <property type="entry name" value="PHOSPHATE-SPECIFIC TRANSPORT SYSTEM ACCESSORY PROTEIN PHOU"/>
    <property type="match status" value="1"/>
</dbReference>
<keyword evidence="6 7" id="KW-0592">Phosphate transport</keyword>
<keyword evidence="4 7" id="KW-0813">Transport</keyword>
<dbReference type="GO" id="GO:0045936">
    <property type="term" value="P:negative regulation of phosphate metabolic process"/>
    <property type="evidence" value="ECO:0007669"/>
    <property type="project" value="InterPro"/>
</dbReference>
<evidence type="ECO:0000256" key="2">
    <source>
        <dbReference type="ARBA" id="ARBA00008107"/>
    </source>
</evidence>
<evidence type="ECO:0000256" key="5">
    <source>
        <dbReference type="ARBA" id="ARBA00022490"/>
    </source>
</evidence>
<dbReference type="NCBIfam" id="TIGR02135">
    <property type="entry name" value="phoU_full"/>
    <property type="match status" value="1"/>
</dbReference>
<evidence type="ECO:0000256" key="6">
    <source>
        <dbReference type="ARBA" id="ARBA00022592"/>
    </source>
</evidence>
<dbReference type="Gene3D" id="1.20.58.220">
    <property type="entry name" value="Phosphate transport system protein phou homolog 2, domain 2"/>
    <property type="match status" value="1"/>
</dbReference>
<evidence type="ECO:0000256" key="4">
    <source>
        <dbReference type="ARBA" id="ARBA00022448"/>
    </source>
</evidence>
<comment type="subunit">
    <text evidence="3 7">Homodimer.</text>
</comment>
<sequence length="218" mass="25063">MRTRFDRELETLNLEMIQMGSLIERSIESTVKALIEKDIELAQEVIGYDKDIDDMEREIETRCLRLLLQQQPVAADLRLISTALKMITDMERIGDNAADIGEITCRIAREDYIKELRHIPMMAEATIRMVKGSVDAFVHRDLEKAQKVIDTDDEVDDLFEEIKAELIGMIHQDADCGAQAVDFLMISKYFERIGDHAVNIAEWVVFSLTGEHKNHRIL</sequence>
<dbReference type="PANTHER" id="PTHR42930">
    <property type="entry name" value="PHOSPHATE-SPECIFIC TRANSPORT SYSTEM ACCESSORY PROTEIN PHOU"/>
    <property type="match status" value="1"/>
</dbReference>
<dbReference type="EMBL" id="CACRSL010000003">
    <property type="protein sequence ID" value="VYS98389.1"/>
    <property type="molecule type" value="Genomic_DNA"/>
</dbReference>
<dbReference type="GO" id="GO:0005737">
    <property type="term" value="C:cytoplasm"/>
    <property type="evidence" value="ECO:0007669"/>
    <property type="project" value="UniProtKB-SubCell"/>
</dbReference>
<dbReference type="InterPro" id="IPR028366">
    <property type="entry name" value="PhoU"/>
</dbReference>
<organism evidence="9">
    <name type="scientific">uncultured Anaerotruncus sp</name>
    <dbReference type="NCBI Taxonomy" id="905011"/>
    <lineage>
        <taxon>Bacteria</taxon>
        <taxon>Bacillati</taxon>
        <taxon>Bacillota</taxon>
        <taxon>Clostridia</taxon>
        <taxon>Eubacteriales</taxon>
        <taxon>Oscillospiraceae</taxon>
        <taxon>Anaerotruncus</taxon>
        <taxon>environmental samples</taxon>
    </lineage>
</organism>
<dbReference type="GO" id="GO:0030643">
    <property type="term" value="P:intracellular phosphate ion homeostasis"/>
    <property type="evidence" value="ECO:0007669"/>
    <property type="project" value="InterPro"/>
</dbReference>
<dbReference type="SUPFAM" id="SSF109755">
    <property type="entry name" value="PhoU-like"/>
    <property type="match status" value="1"/>
</dbReference>
<dbReference type="AlphaFoldDB" id="A0A6N2SZ52"/>
<evidence type="ECO:0000256" key="1">
    <source>
        <dbReference type="ARBA" id="ARBA00004496"/>
    </source>
</evidence>
<dbReference type="GO" id="GO:0006817">
    <property type="term" value="P:phosphate ion transport"/>
    <property type="evidence" value="ECO:0007669"/>
    <property type="project" value="UniProtKB-KW"/>
</dbReference>
<gene>
    <name evidence="9" type="ORF">AULFYP135_01172</name>
</gene>
<dbReference type="InterPro" id="IPR026022">
    <property type="entry name" value="PhoU_dom"/>
</dbReference>
<protein>
    <recommendedName>
        <fullName evidence="7">Phosphate-specific transport system accessory protein PhoU</fullName>
    </recommendedName>
</protein>
<dbReference type="FunFam" id="1.20.58.220:FF:000004">
    <property type="entry name" value="Phosphate-specific transport system accessory protein PhoU"/>
    <property type="match status" value="1"/>
</dbReference>
<proteinExistence type="inferred from homology"/>
<comment type="similarity">
    <text evidence="2 7">Belongs to the PhoU family.</text>
</comment>
<accession>A0A6N2SZ52</accession>
<dbReference type="PIRSF" id="PIRSF003107">
    <property type="entry name" value="PhoU"/>
    <property type="match status" value="1"/>
</dbReference>
<evidence type="ECO:0000256" key="3">
    <source>
        <dbReference type="ARBA" id="ARBA00011738"/>
    </source>
</evidence>
<dbReference type="Pfam" id="PF01895">
    <property type="entry name" value="PhoU"/>
    <property type="match status" value="2"/>
</dbReference>
<dbReference type="InterPro" id="IPR038078">
    <property type="entry name" value="PhoU-like_sf"/>
</dbReference>
<feature type="domain" description="PhoU" evidence="8">
    <location>
        <begin position="122"/>
        <end position="204"/>
    </location>
</feature>
<comment type="function">
    <text evidence="7">Plays a role in the regulation of phosphate uptake.</text>
</comment>
<evidence type="ECO:0000313" key="9">
    <source>
        <dbReference type="EMBL" id="VYS98389.1"/>
    </source>
</evidence>
<reference evidence="9" key="1">
    <citation type="submission" date="2019-11" db="EMBL/GenBank/DDBJ databases">
        <authorList>
            <person name="Feng L."/>
        </authorList>
    </citation>
    <scope>NUCLEOTIDE SEQUENCE</scope>
    <source>
        <strain evidence="9">AundefinedLFYP135</strain>
    </source>
</reference>
<feature type="domain" description="PhoU" evidence="8">
    <location>
        <begin position="17"/>
        <end position="103"/>
    </location>
</feature>
<name>A0A6N2SZ52_9FIRM</name>
<keyword evidence="5 7" id="KW-0963">Cytoplasm</keyword>
<comment type="subcellular location">
    <subcellularLocation>
        <location evidence="1 7">Cytoplasm</location>
    </subcellularLocation>
</comment>
<evidence type="ECO:0000256" key="7">
    <source>
        <dbReference type="PIRNR" id="PIRNR003107"/>
    </source>
</evidence>